<dbReference type="InterPro" id="IPR013766">
    <property type="entry name" value="Thioredoxin_domain"/>
</dbReference>
<evidence type="ECO:0000256" key="3">
    <source>
        <dbReference type="ARBA" id="ARBA00023157"/>
    </source>
</evidence>
<dbReference type="EMBL" id="BMJC01000002">
    <property type="protein sequence ID" value="GGB00905.1"/>
    <property type="molecule type" value="Genomic_DNA"/>
</dbReference>
<evidence type="ECO:0000256" key="1">
    <source>
        <dbReference type="ARBA" id="ARBA00004196"/>
    </source>
</evidence>
<evidence type="ECO:0000313" key="6">
    <source>
        <dbReference type="EMBL" id="GGB00905.1"/>
    </source>
</evidence>
<dbReference type="RefSeq" id="WP_188932063.1">
    <property type="nucleotide sequence ID" value="NZ_BMJC01000002.1"/>
</dbReference>
<dbReference type="InterPro" id="IPR025380">
    <property type="entry name" value="DUF4369"/>
</dbReference>
<reference evidence="6" key="2">
    <citation type="submission" date="2020-09" db="EMBL/GenBank/DDBJ databases">
        <authorList>
            <person name="Sun Q."/>
            <person name="Zhou Y."/>
        </authorList>
    </citation>
    <scope>NUCLEOTIDE SEQUENCE</scope>
    <source>
        <strain evidence="6">CGMCC 1.15448</strain>
    </source>
</reference>
<evidence type="ECO:0000256" key="4">
    <source>
        <dbReference type="ARBA" id="ARBA00023284"/>
    </source>
</evidence>
<evidence type="ECO:0000259" key="5">
    <source>
        <dbReference type="PROSITE" id="PS51352"/>
    </source>
</evidence>
<evidence type="ECO:0000256" key="2">
    <source>
        <dbReference type="ARBA" id="ARBA00022748"/>
    </source>
</evidence>
<dbReference type="InterPro" id="IPR036249">
    <property type="entry name" value="Thioredoxin-like_sf"/>
</dbReference>
<dbReference type="PROSITE" id="PS00194">
    <property type="entry name" value="THIOREDOXIN_1"/>
    <property type="match status" value="1"/>
</dbReference>
<dbReference type="AlphaFoldDB" id="A0A8J2XTP6"/>
<sequence length="380" mass="42012">MKTLLYTSLAIAPVLAQAQQASYHLTVKLSAAKTPAKAWLVSGYRMTNQQVLDSASLHHGVFSFSGAADESPVKATIVIDREGEGLDHLGKKADSRVVWLVRGHTRVRAMDSLCHAMVTGTPLNVEYAAYDNTVLASVAKAENDINADFAAAPEDKKKDTAFQHSLMTRYKAIVKHRDSLTRAYIPQHPDSYLSLSLLKELAGKDIDVSTIEPMFKNLSPRVRSTPEGIAFAKTMDEVRNTSIGGMAPDFVQNDVNDQPVRLSDFRGKFVLLDFWASWCGPCRAENPNVVKAYEKYKDRNFTVLSVSLDQSGRKAAWLAAIKADGLSWTQVSDLKFWNNAAARQYAIRAIPQNFLVDPSGRIIAKNLRGDALEKKLEEVL</sequence>
<dbReference type="CDD" id="cd02966">
    <property type="entry name" value="TlpA_like_family"/>
    <property type="match status" value="1"/>
</dbReference>
<accession>A0A8J2XTP6</accession>
<gene>
    <name evidence="6" type="ORF">GCM10011511_25270</name>
</gene>
<dbReference type="GO" id="GO:0016491">
    <property type="term" value="F:oxidoreductase activity"/>
    <property type="evidence" value="ECO:0007669"/>
    <property type="project" value="InterPro"/>
</dbReference>
<dbReference type="GO" id="GO:0030313">
    <property type="term" value="C:cell envelope"/>
    <property type="evidence" value="ECO:0007669"/>
    <property type="project" value="UniProtKB-SubCell"/>
</dbReference>
<comment type="caution">
    <text evidence="6">The sequence shown here is derived from an EMBL/GenBank/DDBJ whole genome shotgun (WGS) entry which is preliminary data.</text>
</comment>
<keyword evidence="4" id="KW-0676">Redox-active center</keyword>
<dbReference type="GO" id="GO:0017004">
    <property type="term" value="P:cytochrome complex assembly"/>
    <property type="evidence" value="ECO:0007669"/>
    <property type="project" value="UniProtKB-KW"/>
</dbReference>
<comment type="subcellular location">
    <subcellularLocation>
        <location evidence="1">Cell envelope</location>
    </subcellularLocation>
</comment>
<dbReference type="PANTHER" id="PTHR42852">
    <property type="entry name" value="THIOL:DISULFIDE INTERCHANGE PROTEIN DSBE"/>
    <property type="match status" value="1"/>
</dbReference>
<proteinExistence type="predicted"/>
<dbReference type="InterPro" id="IPR017937">
    <property type="entry name" value="Thioredoxin_CS"/>
</dbReference>
<organism evidence="6 7">
    <name type="scientific">Puia dinghuensis</name>
    <dbReference type="NCBI Taxonomy" id="1792502"/>
    <lineage>
        <taxon>Bacteria</taxon>
        <taxon>Pseudomonadati</taxon>
        <taxon>Bacteroidota</taxon>
        <taxon>Chitinophagia</taxon>
        <taxon>Chitinophagales</taxon>
        <taxon>Chitinophagaceae</taxon>
        <taxon>Puia</taxon>
    </lineage>
</organism>
<keyword evidence="3" id="KW-1015">Disulfide bond</keyword>
<dbReference type="Proteomes" id="UP000607559">
    <property type="component" value="Unassembled WGS sequence"/>
</dbReference>
<feature type="domain" description="Thioredoxin" evidence="5">
    <location>
        <begin position="241"/>
        <end position="380"/>
    </location>
</feature>
<dbReference type="Gene3D" id="3.40.30.10">
    <property type="entry name" value="Glutaredoxin"/>
    <property type="match status" value="1"/>
</dbReference>
<dbReference type="InterPro" id="IPR000866">
    <property type="entry name" value="AhpC/TSA"/>
</dbReference>
<reference evidence="6" key="1">
    <citation type="journal article" date="2014" name="Int. J. Syst. Evol. Microbiol.">
        <title>Complete genome sequence of Corynebacterium casei LMG S-19264T (=DSM 44701T), isolated from a smear-ripened cheese.</title>
        <authorList>
            <consortium name="US DOE Joint Genome Institute (JGI-PGF)"/>
            <person name="Walter F."/>
            <person name="Albersmeier A."/>
            <person name="Kalinowski J."/>
            <person name="Ruckert C."/>
        </authorList>
    </citation>
    <scope>NUCLEOTIDE SEQUENCE</scope>
    <source>
        <strain evidence="6">CGMCC 1.15448</strain>
    </source>
</reference>
<evidence type="ECO:0000313" key="7">
    <source>
        <dbReference type="Proteomes" id="UP000607559"/>
    </source>
</evidence>
<dbReference type="PANTHER" id="PTHR42852:SF6">
    <property type="entry name" value="THIOL:DISULFIDE INTERCHANGE PROTEIN DSBE"/>
    <property type="match status" value="1"/>
</dbReference>
<dbReference type="Pfam" id="PF14289">
    <property type="entry name" value="DUF4369"/>
    <property type="match status" value="1"/>
</dbReference>
<keyword evidence="2" id="KW-0201">Cytochrome c-type biogenesis</keyword>
<dbReference type="SUPFAM" id="SSF52833">
    <property type="entry name" value="Thioredoxin-like"/>
    <property type="match status" value="1"/>
</dbReference>
<dbReference type="GO" id="GO:0016209">
    <property type="term" value="F:antioxidant activity"/>
    <property type="evidence" value="ECO:0007669"/>
    <property type="project" value="InterPro"/>
</dbReference>
<keyword evidence="7" id="KW-1185">Reference proteome</keyword>
<name>A0A8J2XTP6_9BACT</name>
<dbReference type="PROSITE" id="PS51352">
    <property type="entry name" value="THIOREDOXIN_2"/>
    <property type="match status" value="1"/>
</dbReference>
<dbReference type="Pfam" id="PF00578">
    <property type="entry name" value="AhpC-TSA"/>
    <property type="match status" value="1"/>
</dbReference>
<protein>
    <submittedName>
        <fullName evidence="6">Thiol:disulfide interchange protein</fullName>
    </submittedName>
</protein>
<dbReference type="InterPro" id="IPR050553">
    <property type="entry name" value="Thioredoxin_ResA/DsbE_sf"/>
</dbReference>